<proteinExistence type="predicted"/>
<dbReference type="PROSITE" id="PS51915">
    <property type="entry name" value="ZAD"/>
    <property type="match status" value="1"/>
</dbReference>
<accession>A0A2W1AZ88</accession>
<feature type="non-terminal residue" evidence="4">
    <location>
        <position position="1"/>
    </location>
</feature>
<reference evidence="4 5" key="1">
    <citation type="journal article" date="2017" name="BMC Biol.">
        <title>Genomic innovations, transcriptional plasticity and gene loss underlying the evolution and divergence of two highly polyphagous and invasive Helicoverpa pest species.</title>
        <authorList>
            <person name="Pearce S.L."/>
            <person name="Clarke D.F."/>
            <person name="East P.D."/>
            <person name="Elfekih S."/>
            <person name="Gordon K.H."/>
            <person name="Jermiin L.S."/>
            <person name="McGaughran A."/>
            <person name="Oakeshott J.G."/>
            <person name="Papanikolaou A."/>
            <person name="Perera O.P."/>
            <person name="Rane R.V."/>
            <person name="Richards S."/>
            <person name="Tay W.T."/>
            <person name="Walsh T.K."/>
            <person name="Anderson A."/>
            <person name="Anderson C.J."/>
            <person name="Asgari S."/>
            <person name="Board P.G."/>
            <person name="Bretschneider A."/>
            <person name="Campbell P.M."/>
            <person name="Chertemps T."/>
            <person name="Christeller J.T."/>
            <person name="Coppin C.W."/>
            <person name="Downes S.J."/>
            <person name="Duan G."/>
            <person name="Farnsworth C.A."/>
            <person name="Good R.T."/>
            <person name="Han L.B."/>
            <person name="Han Y.C."/>
            <person name="Hatje K."/>
            <person name="Horne I."/>
            <person name="Huang Y.P."/>
            <person name="Hughes D.S."/>
            <person name="Jacquin-Joly E."/>
            <person name="James W."/>
            <person name="Jhangiani S."/>
            <person name="Kollmar M."/>
            <person name="Kuwar S.S."/>
            <person name="Li S."/>
            <person name="Liu N.Y."/>
            <person name="Maibeche M.T."/>
            <person name="Miller J.R."/>
            <person name="Montagne N."/>
            <person name="Perry T."/>
            <person name="Qu J."/>
            <person name="Song S.V."/>
            <person name="Sutton G.G."/>
            <person name="Vogel H."/>
            <person name="Walenz B.P."/>
            <person name="Xu W."/>
            <person name="Zhang H.J."/>
            <person name="Zou Z."/>
            <person name="Batterham P."/>
            <person name="Edwards O.R."/>
            <person name="Feyereisen R."/>
            <person name="Gibbs R.A."/>
            <person name="Heckel D.G."/>
            <person name="McGrath A."/>
            <person name="Robin C."/>
            <person name="Scherer S.E."/>
            <person name="Worley K.C."/>
            <person name="Wu Y.D."/>
        </authorList>
    </citation>
    <scope>NUCLEOTIDE SEQUENCE [LARGE SCALE GENOMIC DNA]</scope>
    <source>
        <strain evidence="4">Harm_GR_Male_#8</strain>
        <tissue evidence="4">Whole organism</tissue>
    </source>
</reference>
<feature type="region of interest" description="Disordered" evidence="2">
    <location>
        <begin position="1"/>
        <end position="24"/>
    </location>
</feature>
<dbReference type="SUPFAM" id="SSF57716">
    <property type="entry name" value="Glucocorticoid receptor-like (DNA-binding domain)"/>
    <property type="match status" value="1"/>
</dbReference>
<feature type="binding site" evidence="1">
    <location>
        <position position="33"/>
    </location>
    <ligand>
        <name>Zn(2+)</name>
        <dbReference type="ChEBI" id="CHEBI:29105"/>
    </ligand>
</feature>
<evidence type="ECO:0000256" key="2">
    <source>
        <dbReference type="SAM" id="MobiDB-lite"/>
    </source>
</evidence>
<evidence type="ECO:0000313" key="5">
    <source>
        <dbReference type="Proteomes" id="UP000249218"/>
    </source>
</evidence>
<dbReference type="EMBL" id="KZ150611">
    <property type="protein sequence ID" value="PZC70452.1"/>
    <property type="molecule type" value="Genomic_DNA"/>
</dbReference>
<dbReference type="InterPro" id="IPR012934">
    <property type="entry name" value="Znf_AD"/>
</dbReference>
<protein>
    <recommendedName>
        <fullName evidence="3">ZAD domain-containing protein</fullName>
    </recommendedName>
</protein>
<dbReference type="AlphaFoldDB" id="A0A2W1AZ88"/>
<keyword evidence="1" id="KW-0862">Zinc</keyword>
<feature type="domain" description="ZAD" evidence="3">
    <location>
        <begin position="31"/>
        <end position="101"/>
    </location>
</feature>
<evidence type="ECO:0000313" key="4">
    <source>
        <dbReference type="EMBL" id="PZC70452.1"/>
    </source>
</evidence>
<dbReference type="Pfam" id="PF07776">
    <property type="entry name" value="zf-AD"/>
    <property type="match status" value="1"/>
</dbReference>
<keyword evidence="5" id="KW-1185">Reference proteome</keyword>
<feature type="binding site" evidence="1">
    <location>
        <position position="36"/>
    </location>
    <ligand>
        <name>Zn(2+)</name>
        <dbReference type="ChEBI" id="CHEBI:29105"/>
    </ligand>
</feature>
<name>A0A2W1AZ88_HELAM</name>
<dbReference type="Proteomes" id="UP000249218">
    <property type="component" value="Unassembled WGS sequence"/>
</dbReference>
<keyword evidence="1" id="KW-0863">Zinc-finger</keyword>
<sequence>NEVAGEVQGLQETSSPGPVDEEPDAPVEVKEVCRICLAFHVKMYNIQEHNLCQMLYDITGIKVGENDGIFQYVCYECAARLSAASAFRHKALKSEGMLQRLMNCGDTIAEQITFLKENLDILKPTLTVQEVFITTDIAEQPNIKFNLIDDKTVETTHVVIKEKYKDIVKTFYLAKEFGVTTEIVQKIIDEAGLKKGYKRKKGSPQNQRGAGKKSKVS</sequence>
<keyword evidence="1" id="KW-0479">Metal-binding</keyword>
<dbReference type="OrthoDB" id="7490359at2759"/>
<evidence type="ECO:0000256" key="1">
    <source>
        <dbReference type="PROSITE-ProRule" id="PRU01263"/>
    </source>
</evidence>
<evidence type="ECO:0000259" key="3">
    <source>
        <dbReference type="PROSITE" id="PS51915"/>
    </source>
</evidence>
<gene>
    <name evidence="4" type="primary">HaOG216177</name>
    <name evidence="4" type="ORF">B5X24_HaOG216177</name>
</gene>
<feature type="region of interest" description="Disordered" evidence="2">
    <location>
        <begin position="197"/>
        <end position="217"/>
    </location>
</feature>
<dbReference type="GO" id="GO:0005634">
    <property type="term" value="C:nucleus"/>
    <property type="evidence" value="ECO:0007669"/>
    <property type="project" value="InterPro"/>
</dbReference>
<organism evidence="4 5">
    <name type="scientific">Helicoverpa armigera</name>
    <name type="common">Cotton bollworm</name>
    <name type="synonym">Heliothis armigera</name>
    <dbReference type="NCBI Taxonomy" id="29058"/>
    <lineage>
        <taxon>Eukaryota</taxon>
        <taxon>Metazoa</taxon>
        <taxon>Ecdysozoa</taxon>
        <taxon>Arthropoda</taxon>
        <taxon>Hexapoda</taxon>
        <taxon>Insecta</taxon>
        <taxon>Pterygota</taxon>
        <taxon>Neoptera</taxon>
        <taxon>Endopterygota</taxon>
        <taxon>Lepidoptera</taxon>
        <taxon>Glossata</taxon>
        <taxon>Ditrysia</taxon>
        <taxon>Noctuoidea</taxon>
        <taxon>Noctuidae</taxon>
        <taxon>Heliothinae</taxon>
        <taxon>Helicoverpa</taxon>
    </lineage>
</organism>
<dbReference type="GO" id="GO:0008270">
    <property type="term" value="F:zinc ion binding"/>
    <property type="evidence" value="ECO:0007669"/>
    <property type="project" value="UniProtKB-UniRule"/>
</dbReference>
<dbReference type="SMART" id="SM00868">
    <property type="entry name" value="zf-AD"/>
    <property type="match status" value="1"/>
</dbReference>
<feature type="binding site" evidence="1">
    <location>
        <position position="77"/>
    </location>
    <ligand>
        <name>Zn(2+)</name>
        <dbReference type="ChEBI" id="CHEBI:29105"/>
    </ligand>
</feature>
<feature type="binding site" evidence="1">
    <location>
        <position position="74"/>
    </location>
    <ligand>
        <name>Zn(2+)</name>
        <dbReference type="ChEBI" id="CHEBI:29105"/>
    </ligand>
</feature>